<dbReference type="KEGG" id="psd:DSC_01650"/>
<proteinExistence type="predicted"/>
<dbReference type="RefSeq" id="WP_014159161.1">
    <property type="nucleotide sequence ID" value="NC_016147.2"/>
</dbReference>
<dbReference type="OrthoDB" id="9950691at2"/>
<reference evidence="1 2" key="1">
    <citation type="journal article" date="2012" name="J. Bacteriol.">
        <title>Complete Genome Sequence of the BTEX-Degrading Bacterium Pseudoxanthomonas spadix BD-a59.</title>
        <authorList>
            <person name="Lee S.H."/>
            <person name="Jin H.M."/>
            <person name="Lee H.J."/>
            <person name="Kim J.M."/>
            <person name="Jeon C.O."/>
        </authorList>
    </citation>
    <scope>NUCLEOTIDE SEQUENCE [LARGE SCALE GENOMIC DNA]</scope>
    <source>
        <strain evidence="1 2">BD-a59</strain>
    </source>
</reference>
<dbReference type="HOGENOM" id="CLU_2261458_0_0_6"/>
<sequence length="103" mass="11331">MRPDTDELFDELAQLDLTLNAIAAQPGSADLPLQQSLQRHVRCLRIFLDIDAAQVLHDLSDAAQRVLETRDAATCAAAMRDLARMRALLDAMFRRQAAQASAA</sequence>
<dbReference type="EMBL" id="CP003093">
    <property type="protein sequence ID" value="AER54983.1"/>
    <property type="molecule type" value="Genomic_DNA"/>
</dbReference>
<accession>G7UU94</accession>
<name>G7UU94_PSEUP</name>
<dbReference type="Proteomes" id="UP000005870">
    <property type="component" value="Chromosome"/>
</dbReference>
<evidence type="ECO:0000313" key="2">
    <source>
        <dbReference type="Proteomes" id="UP000005870"/>
    </source>
</evidence>
<dbReference type="AlphaFoldDB" id="G7UU94"/>
<organism evidence="1 2">
    <name type="scientific">Pseudoxanthomonas spadix (strain BD-a59)</name>
    <dbReference type="NCBI Taxonomy" id="1045855"/>
    <lineage>
        <taxon>Bacteria</taxon>
        <taxon>Pseudomonadati</taxon>
        <taxon>Pseudomonadota</taxon>
        <taxon>Gammaproteobacteria</taxon>
        <taxon>Lysobacterales</taxon>
        <taxon>Lysobacteraceae</taxon>
        <taxon>Pseudoxanthomonas</taxon>
    </lineage>
</organism>
<protein>
    <submittedName>
        <fullName evidence="1">Uncharacterized protein</fullName>
    </submittedName>
</protein>
<keyword evidence="2" id="KW-1185">Reference proteome</keyword>
<evidence type="ECO:0000313" key="1">
    <source>
        <dbReference type="EMBL" id="AER54983.1"/>
    </source>
</evidence>
<gene>
    <name evidence="1" type="ordered locus">DSC_01650</name>
</gene>